<gene>
    <name evidence="1" type="ORF">GCM10023340_00110</name>
</gene>
<dbReference type="SUPFAM" id="SSF52540">
    <property type="entry name" value="P-loop containing nucleoside triphosphate hydrolases"/>
    <property type="match status" value="1"/>
</dbReference>
<reference evidence="2" key="1">
    <citation type="journal article" date="2019" name="Int. J. Syst. Evol. Microbiol.">
        <title>The Global Catalogue of Microorganisms (GCM) 10K type strain sequencing project: providing services to taxonomists for standard genome sequencing and annotation.</title>
        <authorList>
            <consortium name="The Broad Institute Genomics Platform"/>
            <consortium name="The Broad Institute Genome Sequencing Center for Infectious Disease"/>
            <person name="Wu L."/>
            <person name="Ma J."/>
        </authorList>
    </citation>
    <scope>NUCLEOTIDE SEQUENCE [LARGE SCALE GENOMIC DNA]</scope>
    <source>
        <strain evidence="2">JCM 18459</strain>
    </source>
</reference>
<evidence type="ECO:0008006" key="3">
    <source>
        <dbReference type="Google" id="ProtNLM"/>
    </source>
</evidence>
<organism evidence="1 2">
    <name type="scientific">Nocardioides marinquilinus</name>
    <dbReference type="NCBI Taxonomy" id="1210400"/>
    <lineage>
        <taxon>Bacteria</taxon>
        <taxon>Bacillati</taxon>
        <taxon>Actinomycetota</taxon>
        <taxon>Actinomycetes</taxon>
        <taxon>Propionibacteriales</taxon>
        <taxon>Nocardioidaceae</taxon>
        <taxon>Nocardioides</taxon>
    </lineage>
</organism>
<comment type="caution">
    <text evidence="1">The sequence shown here is derived from an EMBL/GenBank/DDBJ whole genome shotgun (WGS) entry which is preliminary data.</text>
</comment>
<dbReference type="Proteomes" id="UP001500221">
    <property type="component" value="Unassembled WGS sequence"/>
</dbReference>
<dbReference type="RefSeq" id="WP_345452955.1">
    <property type="nucleotide sequence ID" value="NZ_BAABKG010000001.1"/>
</dbReference>
<dbReference type="EMBL" id="BAABKG010000001">
    <property type="protein sequence ID" value="GAA5140265.1"/>
    <property type="molecule type" value="Genomic_DNA"/>
</dbReference>
<accession>A0ABP9P3X5</accession>
<keyword evidence="2" id="KW-1185">Reference proteome</keyword>
<protein>
    <recommendedName>
        <fullName evidence="3">Sulfotransferase family protein</fullName>
    </recommendedName>
</protein>
<evidence type="ECO:0000313" key="1">
    <source>
        <dbReference type="EMBL" id="GAA5140265.1"/>
    </source>
</evidence>
<dbReference type="Gene3D" id="3.40.50.300">
    <property type="entry name" value="P-loop containing nucleotide triphosphate hydrolases"/>
    <property type="match status" value="1"/>
</dbReference>
<name>A0ABP9P3X5_9ACTN</name>
<proteinExistence type="predicted"/>
<dbReference type="InterPro" id="IPR027417">
    <property type="entry name" value="P-loop_NTPase"/>
</dbReference>
<sequence length="355" mass="37696">MDDGRRVVLHVGAPKSGTTHLQSRLNRNADALAAHGVLVPRAPADDGPASLAFRAALDLTGVRLGRPRRYTDGWWPRLVEAVTTHDGTSVVSDEALVRCTDATAARAVRDLAAGGAEVHVVYTARDLARQLVSGWLEGLKHGQSLTYGDYLARARDGGLKPLRTYDLPTVLARWAGVLGHPERVHLVTVPPAGADRDLLWQRFTAAAGLDPAWAPRPARRSNDAVGLPEAQFLRALNERLGDDARRGGRWHATVRDVVVGRGLAGRDSPRVRLDPAHHGWVAALTATWLAQVRASGVDVVGDLADLEPVRTDAADWVDPDRVVPAAVGAADAALGALAALAAPSGEPVGPPAYDR</sequence>
<evidence type="ECO:0000313" key="2">
    <source>
        <dbReference type="Proteomes" id="UP001500221"/>
    </source>
</evidence>